<feature type="transmembrane region" description="Helical" evidence="1">
    <location>
        <begin position="426"/>
        <end position="446"/>
    </location>
</feature>
<dbReference type="AlphaFoldDB" id="A0A369JES2"/>
<dbReference type="Proteomes" id="UP000076154">
    <property type="component" value="Unassembled WGS sequence"/>
</dbReference>
<organism evidence="2 3">
    <name type="scientific">Hypsizygus marmoreus</name>
    <name type="common">White beech mushroom</name>
    <name type="synonym">Agaricus marmoreus</name>
    <dbReference type="NCBI Taxonomy" id="39966"/>
    <lineage>
        <taxon>Eukaryota</taxon>
        <taxon>Fungi</taxon>
        <taxon>Dikarya</taxon>
        <taxon>Basidiomycota</taxon>
        <taxon>Agaricomycotina</taxon>
        <taxon>Agaricomycetes</taxon>
        <taxon>Agaricomycetidae</taxon>
        <taxon>Agaricales</taxon>
        <taxon>Tricholomatineae</taxon>
        <taxon>Lyophyllaceae</taxon>
        <taxon>Hypsizygus</taxon>
    </lineage>
</organism>
<comment type="caution">
    <text evidence="2">The sequence shown here is derived from an EMBL/GenBank/DDBJ whole genome shotgun (WGS) entry which is preliminary data.</text>
</comment>
<keyword evidence="1" id="KW-1133">Transmembrane helix</keyword>
<evidence type="ECO:0000256" key="1">
    <source>
        <dbReference type="SAM" id="Phobius"/>
    </source>
</evidence>
<keyword evidence="1" id="KW-0472">Membrane</keyword>
<proteinExistence type="predicted"/>
<reference evidence="2" key="1">
    <citation type="submission" date="2018-04" db="EMBL/GenBank/DDBJ databases">
        <title>Whole genome sequencing of Hypsizygus marmoreus.</title>
        <authorList>
            <person name="Choi I.-G."/>
            <person name="Min B."/>
            <person name="Kim J.-G."/>
            <person name="Kim S."/>
            <person name="Oh Y.-L."/>
            <person name="Kong W.-S."/>
            <person name="Park H."/>
            <person name="Jeong J."/>
            <person name="Song E.-S."/>
        </authorList>
    </citation>
    <scope>NUCLEOTIDE SEQUENCE [LARGE SCALE GENOMIC DNA]</scope>
    <source>
        <strain evidence="2">51987-8</strain>
    </source>
</reference>
<dbReference type="Gene3D" id="3.30.420.40">
    <property type="match status" value="1"/>
</dbReference>
<sequence>MSSARSPYRGSVRGLVLAFDIGTTYSGVSYSILDPGQIPEIRAVTRFPGQAETTGYSKIPTIIYYDQYGKVPAVGAEATQESLESQIKNERWVKAEWFKLHVRPTVISKSTFLYELPPLPVKGKSVINILADFLRYLFRCTKDYVVRIHGVKFWSSVESSIKFVLTHPNGWGEEEHQQMRKAAVLAGLVPEIKDSRVHLVSEGEANLHLCIESGFTLKSGSGVLIVDAGGGTIDISAYGRTSLSKDSPFKEISLPECHLHGSAFVTSRARTFLEDRLLGSKFFEKVETMTQNFDKTSKLTFTTIEDPLFIHFSGHRDNDLKLDIRKGILAIPGANVATFFKPSILCIANAIQRQRANAQIPISSVFLVGGFSASEWLFTQLKASFDPASNLTISRPNSHRNKTVADGAVSYYLDRNVFGSRPVEDGSIIGVIFFMLGIFTLAIGIMQPKKE</sequence>
<dbReference type="CDD" id="cd10170">
    <property type="entry name" value="ASKHA_NBD_HSP70"/>
    <property type="match status" value="1"/>
</dbReference>
<dbReference type="EMBL" id="LUEZ02000058">
    <property type="protein sequence ID" value="RDB20641.1"/>
    <property type="molecule type" value="Genomic_DNA"/>
</dbReference>
<dbReference type="SUPFAM" id="SSF53067">
    <property type="entry name" value="Actin-like ATPase domain"/>
    <property type="match status" value="2"/>
</dbReference>
<accession>A0A369JES2</accession>
<dbReference type="InterPro" id="IPR043129">
    <property type="entry name" value="ATPase_NBD"/>
</dbReference>
<gene>
    <name evidence="2" type="primary">HSPA12A_0</name>
    <name evidence="2" type="ORF">Hypma_012282</name>
</gene>
<keyword evidence="3" id="KW-1185">Reference proteome</keyword>
<name>A0A369JES2_HYPMA</name>
<keyword evidence="2" id="KW-0346">Stress response</keyword>
<keyword evidence="1" id="KW-0812">Transmembrane</keyword>
<dbReference type="OrthoDB" id="2963168at2759"/>
<evidence type="ECO:0000313" key="3">
    <source>
        <dbReference type="Proteomes" id="UP000076154"/>
    </source>
</evidence>
<dbReference type="PANTHER" id="PTHR14187:SF5">
    <property type="entry name" value="HEAT SHOCK 70 KDA PROTEIN 12A"/>
    <property type="match status" value="1"/>
</dbReference>
<protein>
    <submittedName>
        <fullName evidence="2">Heat shock protein 12A</fullName>
    </submittedName>
</protein>
<dbReference type="PANTHER" id="PTHR14187">
    <property type="entry name" value="ALPHA KINASE/ELONGATION FACTOR 2 KINASE"/>
    <property type="match status" value="1"/>
</dbReference>
<dbReference type="STRING" id="39966.A0A369JES2"/>
<dbReference type="InParanoid" id="A0A369JES2"/>
<evidence type="ECO:0000313" key="2">
    <source>
        <dbReference type="EMBL" id="RDB20641.1"/>
    </source>
</evidence>